<evidence type="ECO:0000256" key="1">
    <source>
        <dbReference type="ARBA" id="ARBA00008005"/>
    </source>
</evidence>
<organism evidence="3 4">
    <name type="scientific">Paraburkholderia tuberum</name>
    <dbReference type="NCBI Taxonomy" id="157910"/>
    <lineage>
        <taxon>Bacteria</taxon>
        <taxon>Pseudomonadati</taxon>
        <taxon>Pseudomonadota</taxon>
        <taxon>Betaproteobacteria</taxon>
        <taxon>Burkholderiales</taxon>
        <taxon>Burkholderiaceae</taxon>
        <taxon>Paraburkholderia</taxon>
    </lineage>
</organism>
<dbReference type="InterPro" id="IPR007067">
    <property type="entry name" value="Tail_sheath"/>
</dbReference>
<evidence type="ECO:0000313" key="4">
    <source>
        <dbReference type="Proteomes" id="UP000199365"/>
    </source>
</evidence>
<dbReference type="EMBL" id="FNKX01000002">
    <property type="protein sequence ID" value="SDR52907.1"/>
    <property type="molecule type" value="Genomic_DNA"/>
</dbReference>
<reference evidence="4" key="1">
    <citation type="submission" date="2016-10" db="EMBL/GenBank/DDBJ databases">
        <authorList>
            <person name="Varghese N."/>
            <person name="Submissions S."/>
        </authorList>
    </citation>
    <scope>NUCLEOTIDE SEQUENCE [LARGE SCALE GENOMIC DNA]</scope>
    <source>
        <strain evidence="4">DUS833</strain>
    </source>
</reference>
<evidence type="ECO:0000313" key="3">
    <source>
        <dbReference type="EMBL" id="SDR52907.1"/>
    </source>
</evidence>
<dbReference type="STRING" id="157910.SAMN05445850_5570"/>
<evidence type="ECO:0000259" key="2">
    <source>
        <dbReference type="Pfam" id="PF04984"/>
    </source>
</evidence>
<dbReference type="Proteomes" id="UP000199365">
    <property type="component" value="Unassembled WGS sequence"/>
</dbReference>
<proteinExistence type="inferred from homology"/>
<accession>A0A1H1JTR7</accession>
<keyword evidence="4" id="KW-1185">Reference proteome</keyword>
<dbReference type="RefSeq" id="WP_090808649.1">
    <property type="nucleotide sequence ID" value="NZ_FNKX01000002.1"/>
</dbReference>
<feature type="domain" description="Tail sheath protein subtilisin-like" evidence="2">
    <location>
        <begin position="208"/>
        <end position="367"/>
    </location>
</feature>
<name>A0A1H1JTR7_9BURK</name>
<dbReference type="AlphaFoldDB" id="A0A1H1JTR7"/>
<protein>
    <submittedName>
        <fullName evidence="3">Mu-like prophage tail sheath protein gpL</fullName>
    </submittedName>
</protein>
<sequence length="500" mass="53317">MSDLAITGVPDGVRVPFLYFGVDNSKASYFQASERVLLIGQRLPDGTAPAGAPVQIFGNEDALFGAGSMLADMARIVRLKSGFAEMWALPLDDAAAGVAGTWTVTVDVDASALTVAGSVGIHIGGFRCAAAVLPGDEPQDIAQALADAINADSHAKVLAAADDGVITLTANHKGLTAGQIDVRVTYNGVGAPVAGVTLTVAQTQMGTENPALSAALATLADEPYKWVALPYTDALSLTTMRRFFDDQNGRWAAMRMIYGHAFSARTTDSPALLVQFGGTVNDQHLSVLGIYGTPSAPWEVAAALAAYGLVHLSDAPELSRPEQTLELPGIFAPEVPDRFDRTVRQTLYYRGIGGYTVTQEGAVRLDRLLTTYQVNGLGIADTSFLDVTTLAQLMYFIEYVNNGIATAFPRVSLKDDGNPVFPGQFAVTPGRIRTYVIGLADHLANANVIENVDRFADLLVVARDSTDPNCVNMILPPDFVNQWRIGKILVQFYNQYPATT</sequence>
<dbReference type="Pfam" id="PF04984">
    <property type="entry name" value="Phage_sheath_1"/>
    <property type="match status" value="1"/>
</dbReference>
<dbReference type="PIRSF" id="PIRSF007349">
    <property type="entry name" value="Tsp_L"/>
    <property type="match status" value="1"/>
</dbReference>
<comment type="similarity">
    <text evidence="1">Belongs to the myoviridae tail sheath protein family.</text>
</comment>
<gene>
    <name evidence="3" type="ORF">SAMN05445850_5570</name>
</gene>
<dbReference type="InterPro" id="IPR035089">
    <property type="entry name" value="Phage_sheath_subtilisin"/>
</dbReference>